<dbReference type="InterPro" id="IPR029787">
    <property type="entry name" value="Nucleotide_cyclase"/>
</dbReference>
<evidence type="ECO:0000259" key="2">
    <source>
        <dbReference type="PROSITE" id="PS50887"/>
    </source>
</evidence>
<reference evidence="4" key="1">
    <citation type="submission" date="2016-10" db="EMBL/GenBank/DDBJ databases">
        <authorList>
            <person name="Varghese N."/>
            <person name="Submissions S."/>
        </authorList>
    </citation>
    <scope>NUCLEOTIDE SEQUENCE [LARGE SCALE GENOMIC DNA]</scope>
    <source>
        <strain evidence="4">CGMCC 1.9127</strain>
    </source>
</reference>
<dbReference type="Proteomes" id="UP000199297">
    <property type="component" value="Unassembled WGS sequence"/>
</dbReference>
<dbReference type="OrthoDB" id="8553030at2"/>
<dbReference type="NCBIfam" id="TIGR00254">
    <property type="entry name" value="GGDEF"/>
    <property type="match status" value="1"/>
</dbReference>
<evidence type="ECO:0000313" key="3">
    <source>
        <dbReference type="EMBL" id="SEL58470.1"/>
    </source>
</evidence>
<dbReference type="PANTHER" id="PTHR46663">
    <property type="entry name" value="DIGUANYLATE CYCLASE DGCT-RELATED"/>
    <property type="match status" value="1"/>
</dbReference>
<protein>
    <submittedName>
        <fullName evidence="3">Diguanylate cyclase (GGDEF) domain-containing protein</fullName>
    </submittedName>
</protein>
<dbReference type="SUPFAM" id="SSF55073">
    <property type="entry name" value="Nucleotide cyclase"/>
    <property type="match status" value="1"/>
</dbReference>
<name>A0A1H7RDT8_9GAMM</name>
<keyword evidence="1" id="KW-0812">Transmembrane</keyword>
<dbReference type="InterPro" id="IPR052163">
    <property type="entry name" value="DGC-Regulatory_Protein"/>
</dbReference>
<proteinExistence type="predicted"/>
<dbReference type="STRING" id="641665.GCA_002104455_01291"/>
<dbReference type="CDD" id="cd01949">
    <property type="entry name" value="GGDEF"/>
    <property type="match status" value="1"/>
</dbReference>
<feature type="transmembrane region" description="Helical" evidence="1">
    <location>
        <begin position="37"/>
        <end position="56"/>
    </location>
</feature>
<dbReference type="RefSeq" id="WP_085285660.1">
    <property type="nucleotide sequence ID" value="NZ_FOBI01000014.1"/>
</dbReference>
<dbReference type="AlphaFoldDB" id="A0A1H7RDT8"/>
<organism evidence="3 4">
    <name type="scientific">Colwellia chukchiensis</name>
    <dbReference type="NCBI Taxonomy" id="641665"/>
    <lineage>
        <taxon>Bacteria</taxon>
        <taxon>Pseudomonadati</taxon>
        <taxon>Pseudomonadota</taxon>
        <taxon>Gammaproteobacteria</taxon>
        <taxon>Alteromonadales</taxon>
        <taxon>Colwelliaceae</taxon>
        <taxon>Colwellia</taxon>
    </lineage>
</organism>
<dbReference type="EMBL" id="FOBI01000014">
    <property type="protein sequence ID" value="SEL58470.1"/>
    <property type="molecule type" value="Genomic_DNA"/>
</dbReference>
<dbReference type="PANTHER" id="PTHR46663:SF2">
    <property type="entry name" value="GGDEF DOMAIN-CONTAINING PROTEIN"/>
    <property type="match status" value="1"/>
</dbReference>
<feature type="transmembrane region" description="Helical" evidence="1">
    <location>
        <begin position="172"/>
        <end position="193"/>
    </location>
</feature>
<sequence length="456" mass="51624">MLEQAANLSIVYSVETLVFSLLALLFFFYYRGLVRQYLKYWLLSLSALAVNQLALAGQHMFTEQTVGSLLDISFELLRQVSHYLHFVFLILGIYSASQQEKISSRLLVINTVAAVILGVGATLIYGFNSDSVFNRFYLRESLAAFIFGAGFIAAGCYLYFANIRHFSGRILYVYCLIAGLRYGAYSFASIVYLTDDWFRYLTQHLVYIDIGLNTALGFVLLIWMQGAERNIAATAINRAKYLGKHDMLTGVLNREQVLEKLSNEMKLAQQTNKKLCVYLLDIQRFKFVNDTYGLKAGDFILEEIARRLNQSILKPKVVGRLSGDSFMYVIDFNNEQQQVMAAEHLHALIAQAYQANQHDVHLQCCVGYCEYPTDADNADDLLQKANLALFQAESHHLQTVKFKDGMQAQGRHLLTMEKRNAPCPSKCRIYIAFSATVKLKNQSPRKCRSISALAAP</sequence>
<feature type="transmembrane region" description="Helical" evidence="1">
    <location>
        <begin position="76"/>
        <end position="94"/>
    </location>
</feature>
<feature type="transmembrane region" description="Helical" evidence="1">
    <location>
        <begin position="106"/>
        <end position="127"/>
    </location>
</feature>
<dbReference type="InterPro" id="IPR043128">
    <property type="entry name" value="Rev_trsase/Diguanyl_cyclase"/>
</dbReference>
<keyword evidence="4" id="KW-1185">Reference proteome</keyword>
<keyword evidence="1" id="KW-0472">Membrane</keyword>
<feature type="transmembrane region" description="Helical" evidence="1">
    <location>
        <begin position="142"/>
        <end position="160"/>
    </location>
</feature>
<gene>
    <name evidence="3" type="ORF">SAMN05216262_11467</name>
</gene>
<dbReference type="Pfam" id="PF00990">
    <property type="entry name" value="GGDEF"/>
    <property type="match status" value="1"/>
</dbReference>
<dbReference type="PROSITE" id="PS50887">
    <property type="entry name" value="GGDEF"/>
    <property type="match status" value="1"/>
</dbReference>
<feature type="domain" description="GGDEF" evidence="2">
    <location>
        <begin position="273"/>
        <end position="405"/>
    </location>
</feature>
<evidence type="ECO:0000256" key="1">
    <source>
        <dbReference type="SAM" id="Phobius"/>
    </source>
</evidence>
<dbReference type="Gene3D" id="3.30.70.270">
    <property type="match status" value="1"/>
</dbReference>
<dbReference type="SMART" id="SM00267">
    <property type="entry name" value="GGDEF"/>
    <property type="match status" value="1"/>
</dbReference>
<feature type="transmembrane region" description="Helical" evidence="1">
    <location>
        <begin position="205"/>
        <end position="224"/>
    </location>
</feature>
<accession>A0A1H7RDT8</accession>
<keyword evidence="1" id="KW-1133">Transmembrane helix</keyword>
<feature type="transmembrane region" description="Helical" evidence="1">
    <location>
        <begin position="6"/>
        <end position="30"/>
    </location>
</feature>
<dbReference type="InterPro" id="IPR000160">
    <property type="entry name" value="GGDEF_dom"/>
</dbReference>
<evidence type="ECO:0000313" key="4">
    <source>
        <dbReference type="Proteomes" id="UP000199297"/>
    </source>
</evidence>